<accession>A0A1C4UD95</accession>
<evidence type="ECO:0000313" key="1">
    <source>
        <dbReference type="EMBL" id="SCE69653.1"/>
    </source>
</evidence>
<proteinExistence type="predicted"/>
<reference evidence="1 2" key="1">
    <citation type="submission" date="2016-06" db="EMBL/GenBank/DDBJ databases">
        <authorList>
            <person name="Kjaerup R.B."/>
            <person name="Dalgaard T.S."/>
            <person name="Juul-Madsen H.R."/>
        </authorList>
    </citation>
    <scope>NUCLEOTIDE SEQUENCE [LARGE SCALE GENOMIC DNA]</scope>
    <source>
        <strain evidence="1 2">DSM 45626</strain>
    </source>
</reference>
<organism evidence="1 2">
    <name type="scientific">Micromonospora haikouensis</name>
    <dbReference type="NCBI Taxonomy" id="686309"/>
    <lineage>
        <taxon>Bacteria</taxon>
        <taxon>Bacillati</taxon>
        <taxon>Actinomycetota</taxon>
        <taxon>Actinomycetes</taxon>
        <taxon>Micromonosporales</taxon>
        <taxon>Micromonosporaceae</taxon>
        <taxon>Micromonospora</taxon>
    </lineage>
</organism>
<dbReference type="Proteomes" id="UP000199375">
    <property type="component" value="Unassembled WGS sequence"/>
</dbReference>
<name>A0A1C4UD95_9ACTN</name>
<evidence type="ECO:0000313" key="2">
    <source>
        <dbReference type="Proteomes" id="UP000199375"/>
    </source>
</evidence>
<protein>
    <submittedName>
        <fullName evidence="1">Uncharacterized protein</fullName>
    </submittedName>
</protein>
<dbReference type="RefSeq" id="WP_176734094.1">
    <property type="nucleotide sequence ID" value="NZ_FMCW01000003.1"/>
</dbReference>
<sequence length="66" mass="7137">MTPEPVSAVLLPGPGAPGRYASLVANGVIRLKVATTSDLDRLPRYDVPSEVSPLDLLLTDREHDKR</sequence>
<dbReference type="EMBL" id="FMCW01000003">
    <property type="protein sequence ID" value="SCE69653.1"/>
    <property type="molecule type" value="Genomic_DNA"/>
</dbReference>
<gene>
    <name evidence="1" type="ORF">GA0070558_10367</name>
</gene>
<dbReference type="AlphaFoldDB" id="A0A1C4UD95"/>